<proteinExistence type="predicted"/>
<dbReference type="EMBL" id="SADE01000004">
    <property type="protein sequence ID" value="RVU33956.1"/>
    <property type="molecule type" value="Genomic_DNA"/>
</dbReference>
<dbReference type="PANTHER" id="PTHR12788">
    <property type="entry name" value="PROTEIN-TYROSINE SULFOTRANSFERASE 2"/>
    <property type="match status" value="1"/>
</dbReference>
<gene>
    <name evidence="2" type="ORF">EOI86_22790</name>
</gene>
<keyword evidence="3" id="KW-1185">Reference proteome</keyword>
<evidence type="ECO:0000256" key="1">
    <source>
        <dbReference type="ARBA" id="ARBA00022679"/>
    </source>
</evidence>
<comment type="caution">
    <text evidence="2">The sequence shown here is derived from an EMBL/GenBank/DDBJ whole genome shotgun (WGS) entry which is preliminary data.</text>
</comment>
<dbReference type="SUPFAM" id="SSF52540">
    <property type="entry name" value="P-loop containing nucleoside triphosphate hydrolases"/>
    <property type="match status" value="1"/>
</dbReference>
<reference evidence="3" key="1">
    <citation type="submission" date="2019-01" db="EMBL/GenBank/DDBJ databases">
        <title>Gri0909 isolated from a small marine red alga.</title>
        <authorList>
            <person name="Kim J."/>
            <person name="Jeong S.E."/>
            <person name="Jeon C.O."/>
        </authorList>
    </citation>
    <scope>NUCLEOTIDE SEQUENCE [LARGE SCALE GENOMIC DNA]</scope>
    <source>
        <strain evidence="3">Gri0909</strain>
    </source>
</reference>
<keyword evidence="1 2" id="KW-0808">Transferase</keyword>
<dbReference type="GO" id="GO:0008476">
    <property type="term" value="F:protein-tyrosine sulfotransferase activity"/>
    <property type="evidence" value="ECO:0007669"/>
    <property type="project" value="InterPro"/>
</dbReference>
<protein>
    <submittedName>
        <fullName evidence="2">Sulfotransferase</fullName>
    </submittedName>
</protein>
<dbReference type="Pfam" id="PF13469">
    <property type="entry name" value="Sulfotransfer_3"/>
    <property type="match status" value="1"/>
</dbReference>
<dbReference type="Gene3D" id="3.40.50.300">
    <property type="entry name" value="P-loop containing nucleotide triphosphate hydrolases"/>
    <property type="match status" value="1"/>
</dbReference>
<evidence type="ECO:0000313" key="3">
    <source>
        <dbReference type="Proteomes" id="UP000287447"/>
    </source>
</evidence>
<accession>A0A437QHM2</accession>
<dbReference type="Proteomes" id="UP000287447">
    <property type="component" value="Unassembled WGS sequence"/>
</dbReference>
<dbReference type="InterPro" id="IPR027417">
    <property type="entry name" value="P-loop_NTPase"/>
</dbReference>
<dbReference type="AlphaFoldDB" id="A0A437QHM2"/>
<dbReference type="PANTHER" id="PTHR12788:SF10">
    <property type="entry name" value="PROTEIN-TYROSINE SULFOTRANSFERASE"/>
    <property type="match status" value="1"/>
</dbReference>
<sequence>MCPTMPYGLPWFASLPHCINPACESNTPSWTGMSERIPVGAANWPPLRLLPVRKSDMAARACSMNCATWWTMPETTLPAPVIIVAPMGRSGTNYLKSMLETHSDLYPVDVREDYLNVGAENLNDYVNAVFKMWDGMDGGNYIGPETVGRDDMLQALGKGLLSFIGGDKHPNLRPLTKSPVAGDWDVGLRMFPNANYLLIVRDPRSIAESFLNVRSAWSMNFTLEQLAASWAQRMRAISKTIADNQDAVREGRIVTVRYEKLVADPAGVLNNVLERIGLPPFPEEGAPDEDFPVIGSSFGARTEAGRVDFTPQPKPKDFDPTKRWADWTPAQHHKFNRICGALMKKWGYEPID</sequence>
<evidence type="ECO:0000313" key="2">
    <source>
        <dbReference type="EMBL" id="RVU33956.1"/>
    </source>
</evidence>
<dbReference type="InterPro" id="IPR026634">
    <property type="entry name" value="TPST-like"/>
</dbReference>
<organism evidence="2 3">
    <name type="scientific">Hwanghaeella grinnelliae</name>
    <dbReference type="NCBI Taxonomy" id="2500179"/>
    <lineage>
        <taxon>Bacteria</taxon>
        <taxon>Pseudomonadati</taxon>
        <taxon>Pseudomonadota</taxon>
        <taxon>Alphaproteobacteria</taxon>
        <taxon>Rhodospirillales</taxon>
        <taxon>Rhodospirillaceae</taxon>
        <taxon>Hwanghaeella</taxon>
    </lineage>
</organism>
<name>A0A437QHM2_9PROT</name>